<reference evidence="2 3" key="1">
    <citation type="submission" date="2020-08" db="EMBL/GenBank/DDBJ databases">
        <title>A Genomic Blueprint of the Chicken Gut Microbiome.</title>
        <authorList>
            <person name="Gilroy R."/>
            <person name="Ravi A."/>
            <person name="Getino M."/>
            <person name="Pursley I."/>
            <person name="Horton D.L."/>
            <person name="Alikhan N.-F."/>
            <person name="Baker D."/>
            <person name="Gharbi K."/>
            <person name="Hall N."/>
            <person name="Watson M."/>
            <person name="Adriaenssens E.M."/>
            <person name="Foster-Nyarko E."/>
            <person name="Jarju S."/>
            <person name="Secka A."/>
            <person name="Antonio M."/>
            <person name="Oren A."/>
            <person name="Chaudhuri R."/>
            <person name="La Ragione R.M."/>
            <person name="Hildebrand F."/>
            <person name="Pallen M.J."/>
        </authorList>
    </citation>
    <scope>NUCLEOTIDE SEQUENCE [LARGE SCALE GENOMIC DNA]</scope>
    <source>
        <strain evidence="2 3">A46</strain>
    </source>
</reference>
<evidence type="ECO:0000313" key="2">
    <source>
        <dbReference type="EMBL" id="MBD8038593.1"/>
    </source>
</evidence>
<comment type="caution">
    <text evidence="2">The sequence shown here is derived from an EMBL/GenBank/DDBJ whole genome shotgun (WGS) entry which is preliminary data.</text>
</comment>
<accession>A0ABR8Y324</accession>
<proteinExistence type="predicted"/>
<protein>
    <submittedName>
        <fullName evidence="2">Spore protein Tlp</fullName>
    </submittedName>
</protein>
<organism evidence="2 3">
    <name type="scientific">Solibacillus faecavium</name>
    <dbReference type="NCBI Taxonomy" id="2762221"/>
    <lineage>
        <taxon>Bacteria</taxon>
        <taxon>Bacillati</taxon>
        <taxon>Bacillota</taxon>
        <taxon>Bacilli</taxon>
        <taxon>Bacillales</taxon>
        <taxon>Caryophanaceae</taxon>
        <taxon>Solibacillus</taxon>
    </lineage>
</organism>
<dbReference type="EMBL" id="JACSPZ010000012">
    <property type="protein sequence ID" value="MBD8038593.1"/>
    <property type="molecule type" value="Genomic_DNA"/>
</dbReference>
<dbReference type="RefSeq" id="WP_191701651.1">
    <property type="nucleotide sequence ID" value="NZ_JACSPZ010000012.1"/>
</dbReference>
<evidence type="ECO:0000256" key="1">
    <source>
        <dbReference type="SAM" id="Coils"/>
    </source>
</evidence>
<keyword evidence="1" id="KW-0175">Coiled coil</keyword>
<keyword evidence="3" id="KW-1185">Reference proteome</keyword>
<feature type="coiled-coil region" evidence="1">
    <location>
        <begin position="45"/>
        <end position="75"/>
    </location>
</feature>
<name>A0ABR8Y324_9BACL</name>
<dbReference type="InterPro" id="IPR017524">
    <property type="entry name" value="SASP_thioredoxin-like"/>
</dbReference>
<evidence type="ECO:0000313" key="3">
    <source>
        <dbReference type="Proteomes" id="UP000619101"/>
    </source>
</evidence>
<dbReference type="Proteomes" id="UP000619101">
    <property type="component" value="Unassembled WGS sequence"/>
</dbReference>
<dbReference type="Pfam" id="PF19824">
    <property type="entry name" value="Tlp"/>
    <property type="match status" value="1"/>
</dbReference>
<sequence>MKNDRHDVFNKKSKNALSLGKMIENTKENIEEAEISKEFAFPEELENLEEKNARRKTAIAQLEEQIREKKAFQARKNYYK</sequence>
<gene>
    <name evidence="2" type="ORF">H9635_17755</name>
</gene>